<name>A0AAE1QL31_9EUCA</name>
<keyword evidence="4" id="KW-1185">Reference proteome</keyword>
<evidence type="ECO:0000313" key="1">
    <source>
        <dbReference type="EMBL" id="KAK4328724.1"/>
    </source>
</evidence>
<dbReference type="EMBL" id="JAWZYT010000064">
    <property type="protein sequence ID" value="KAK4328727.1"/>
    <property type="molecule type" value="Genomic_DNA"/>
</dbReference>
<reference evidence="2" key="1">
    <citation type="submission" date="2023-11" db="EMBL/GenBank/DDBJ databases">
        <title>Genome assemblies of two species of porcelain crab, Petrolisthes cinctipes and Petrolisthes manimaculis (Anomura: Porcellanidae).</title>
        <authorList>
            <person name="Angst P."/>
        </authorList>
    </citation>
    <scope>NUCLEOTIDE SEQUENCE</scope>
    <source>
        <strain evidence="2">PB745_02</strain>
        <tissue evidence="2">Gill</tissue>
    </source>
</reference>
<evidence type="ECO:0000313" key="4">
    <source>
        <dbReference type="Proteomes" id="UP001292094"/>
    </source>
</evidence>
<sequence length="297" mass="33493">MSANKKESLGEAIGVNKFLMNHCTVTHETTDLIPTDTLYAVFQQFCSIHNHPIASKIFMGRLLGKIGVRAKARIGGTHGKGQKSCYVGLQCDLVQDTLVSCDQDYTAKKRKPQTKDMEVFKKFVVRYYNVTRNTTDEVLQEDFYNFYKQYCLVYDYPLTTDTNINKFLKKLGVLVTVDKRQEMCKYIGMKNYVTLVPEDLSPDSPTLSCLQEFKDFCATSMIQPHPILPKIVPASPVSISDINFNLSLSSTPVLHCPSPGVELPTAIDTSCQSLSQQLPPHFPFLVMPEVLIDFLRN</sequence>
<dbReference type="EMBL" id="JAWZYT010000064">
    <property type="protein sequence ID" value="KAK4328724.1"/>
    <property type="molecule type" value="Genomic_DNA"/>
</dbReference>
<protein>
    <submittedName>
        <fullName evidence="2">Uncharacterized protein</fullName>
    </submittedName>
</protein>
<dbReference type="EMBL" id="JAWZYT010000064">
    <property type="protein sequence ID" value="KAK4328726.1"/>
    <property type="molecule type" value="Genomic_DNA"/>
</dbReference>
<gene>
    <name evidence="1" type="ORF">Pmani_000877</name>
    <name evidence="2" type="ORF">Pmani_000878</name>
    <name evidence="3" type="ORF">Pmani_000879</name>
</gene>
<evidence type="ECO:0000313" key="3">
    <source>
        <dbReference type="EMBL" id="KAK4328727.1"/>
    </source>
</evidence>
<proteinExistence type="predicted"/>
<comment type="caution">
    <text evidence="2">The sequence shown here is derived from an EMBL/GenBank/DDBJ whole genome shotgun (WGS) entry which is preliminary data.</text>
</comment>
<dbReference type="Proteomes" id="UP001292094">
    <property type="component" value="Unassembled WGS sequence"/>
</dbReference>
<dbReference type="AlphaFoldDB" id="A0AAE1QL31"/>
<organism evidence="2 4">
    <name type="scientific">Petrolisthes manimaculis</name>
    <dbReference type="NCBI Taxonomy" id="1843537"/>
    <lineage>
        <taxon>Eukaryota</taxon>
        <taxon>Metazoa</taxon>
        <taxon>Ecdysozoa</taxon>
        <taxon>Arthropoda</taxon>
        <taxon>Crustacea</taxon>
        <taxon>Multicrustacea</taxon>
        <taxon>Malacostraca</taxon>
        <taxon>Eumalacostraca</taxon>
        <taxon>Eucarida</taxon>
        <taxon>Decapoda</taxon>
        <taxon>Pleocyemata</taxon>
        <taxon>Anomura</taxon>
        <taxon>Galatheoidea</taxon>
        <taxon>Porcellanidae</taxon>
        <taxon>Petrolisthes</taxon>
    </lineage>
</organism>
<evidence type="ECO:0000313" key="2">
    <source>
        <dbReference type="EMBL" id="KAK4328726.1"/>
    </source>
</evidence>
<accession>A0AAE1QL31</accession>